<dbReference type="FunFam" id="3.30.200.20:FF:000042">
    <property type="entry name" value="Aurora kinase A"/>
    <property type="match status" value="1"/>
</dbReference>
<name>A0A914EAZ0_9BILA</name>
<reference evidence="14" key="1">
    <citation type="submission" date="2022-11" db="UniProtKB">
        <authorList>
            <consortium name="WormBaseParasite"/>
        </authorList>
    </citation>
    <scope>IDENTIFICATION</scope>
</reference>
<keyword evidence="5 10" id="KW-0547">Nucleotide-binding</keyword>
<evidence type="ECO:0000259" key="12">
    <source>
        <dbReference type="PROSITE" id="PS50011"/>
    </source>
</evidence>
<accession>A0A914EAZ0</accession>
<dbReference type="Gene3D" id="1.10.510.10">
    <property type="entry name" value="Transferase(Phosphotransferase) domain 1"/>
    <property type="match status" value="1"/>
</dbReference>
<evidence type="ECO:0000256" key="7">
    <source>
        <dbReference type="ARBA" id="ARBA00022840"/>
    </source>
</evidence>
<dbReference type="FunFam" id="1.10.510.10:FF:000024">
    <property type="entry name" value="Probable serine/threonine-protein kinase cot-1"/>
    <property type="match status" value="1"/>
</dbReference>
<organism evidence="13 14">
    <name type="scientific">Acrobeloides nanus</name>
    <dbReference type="NCBI Taxonomy" id="290746"/>
    <lineage>
        <taxon>Eukaryota</taxon>
        <taxon>Metazoa</taxon>
        <taxon>Ecdysozoa</taxon>
        <taxon>Nematoda</taxon>
        <taxon>Chromadorea</taxon>
        <taxon>Rhabditida</taxon>
        <taxon>Tylenchina</taxon>
        <taxon>Cephalobomorpha</taxon>
        <taxon>Cephaloboidea</taxon>
        <taxon>Cephalobidae</taxon>
        <taxon>Acrobeloides</taxon>
    </lineage>
</organism>
<evidence type="ECO:0000313" key="13">
    <source>
        <dbReference type="Proteomes" id="UP000887540"/>
    </source>
</evidence>
<evidence type="ECO:0000256" key="5">
    <source>
        <dbReference type="ARBA" id="ARBA00022741"/>
    </source>
</evidence>
<dbReference type="GO" id="GO:0035556">
    <property type="term" value="P:intracellular signal transduction"/>
    <property type="evidence" value="ECO:0007669"/>
    <property type="project" value="TreeGrafter"/>
</dbReference>
<keyword evidence="6" id="KW-0418">Kinase</keyword>
<evidence type="ECO:0000256" key="6">
    <source>
        <dbReference type="ARBA" id="ARBA00022777"/>
    </source>
</evidence>
<dbReference type="PROSITE" id="PS00108">
    <property type="entry name" value="PROTEIN_KINASE_ST"/>
    <property type="match status" value="1"/>
</dbReference>
<dbReference type="PANTHER" id="PTHR24356">
    <property type="entry name" value="SERINE/THREONINE-PROTEIN KINASE"/>
    <property type="match status" value="1"/>
</dbReference>
<evidence type="ECO:0000256" key="9">
    <source>
        <dbReference type="ARBA" id="ARBA00048679"/>
    </source>
</evidence>
<dbReference type="Proteomes" id="UP000887540">
    <property type="component" value="Unplaced"/>
</dbReference>
<dbReference type="PROSITE" id="PS50011">
    <property type="entry name" value="PROTEIN_KINASE_DOM"/>
    <property type="match status" value="1"/>
</dbReference>
<proteinExistence type="inferred from homology"/>
<feature type="binding site" evidence="10">
    <location>
        <position position="47"/>
    </location>
    <ligand>
        <name>ATP</name>
        <dbReference type="ChEBI" id="CHEBI:30616"/>
    </ligand>
</feature>
<keyword evidence="2 11" id="KW-0723">Serine/threonine-protein kinase</keyword>
<comment type="catalytic activity">
    <reaction evidence="8">
        <text>L-threonyl-[protein] + ATP = O-phospho-L-threonyl-[protein] + ADP + H(+)</text>
        <dbReference type="Rhea" id="RHEA:46608"/>
        <dbReference type="Rhea" id="RHEA-COMP:11060"/>
        <dbReference type="Rhea" id="RHEA-COMP:11605"/>
        <dbReference type="ChEBI" id="CHEBI:15378"/>
        <dbReference type="ChEBI" id="CHEBI:30013"/>
        <dbReference type="ChEBI" id="CHEBI:30616"/>
        <dbReference type="ChEBI" id="CHEBI:61977"/>
        <dbReference type="ChEBI" id="CHEBI:456216"/>
        <dbReference type="EC" id="2.7.11.1"/>
    </reaction>
</comment>
<sequence>MGSQEALTEQTLRSRSDFLELEELGEGSFSTVYLVSEKSTSKKFALKQCYKAQILREKKVHQIFREKEILSFLSTKEHAHPFIVQLYCTFQDQGCLYFVMTLALKRDLLGKLKKLKHLSVKQTIFVASEVTSALEHIHKFKIVHRDVKPENILITETGHTLLSDFGCAKRLEEKPNDIVEEKPKEKGRRGSFVGTSYYVSPEILNGDEVTISCDLWCLGVVIYQLLTGLKPFYDVSEYLTFQRILKCLYDFPSDFPSNDARDLIEKLLVLDPNGRLGAHGAEELKSHPFFTDVRWEALPTIESPLL</sequence>
<dbReference type="PANTHER" id="PTHR24356:SF163">
    <property type="entry name" value="3-PHOSPHOINOSITIDE-DEPENDENT PROTEIN KINASE 1-RELATED"/>
    <property type="match status" value="1"/>
</dbReference>
<dbReference type="WBParaSite" id="ACRNAN_scaffold6769.g13759.t1">
    <property type="protein sequence ID" value="ACRNAN_scaffold6769.g13759.t1"/>
    <property type="gene ID" value="ACRNAN_scaffold6769.g13759"/>
</dbReference>
<evidence type="ECO:0000256" key="11">
    <source>
        <dbReference type="RuleBase" id="RU000304"/>
    </source>
</evidence>
<feature type="domain" description="Protein kinase" evidence="12">
    <location>
        <begin position="18"/>
        <end position="290"/>
    </location>
</feature>
<protein>
    <recommendedName>
        <fullName evidence="1">non-specific serine/threonine protein kinase</fullName>
        <ecNumber evidence="1">2.7.11.1</ecNumber>
    </recommendedName>
</protein>
<evidence type="ECO:0000256" key="10">
    <source>
        <dbReference type="PROSITE-ProRule" id="PRU10141"/>
    </source>
</evidence>
<dbReference type="InterPro" id="IPR017441">
    <property type="entry name" value="Protein_kinase_ATP_BS"/>
</dbReference>
<evidence type="ECO:0000256" key="4">
    <source>
        <dbReference type="ARBA" id="ARBA00022679"/>
    </source>
</evidence>
<dbReference type="EC" id="2.7.11.1" evidence="1"/>
<dbReference type="SUPFAM" id="SSF56112">
    <property type="entry name" value="Protein kinase-like (PK-like)"/>
    <property type="match status" value="1"/>
</dbReference>
<keyword evidence="13" id="KW-1185">Reference proteome</keyword>
<dbReference type="InterPro" id="IPR008271">
    <property type="entry name" value="Ser/Thr_kinase_AS"/>
</dbReference>
<dbReference type="AlphaFoldDB" id="A0A914EAZ0"/>
<dbReference type="InterPro" id="IPR000719">
    <property type="entry name" value="Prot_kinase_dom"/>
</dbReference>
<dbReference type="GO" id="GO:0004674">
    <property type="term" value="F:protein serine/threonine kinase activity"/>
    <property type="evidence" value="ECO:0007669"/>
    <property type="project" value="UniProtKB-KW"/>
</dbReference>
<dbReference type="InterPro" id="IPR011009">
    <property type="entry name" value="Kinase-like_dom_sf"/>
</dbReference>
<dbReference type="PROSITE" id="PS00107">
    <property type="entry name" value="PROTEIN_KINASE_ATP"/>
    <property type="match status" value="1"/>
</dbReference>
<comment type="catalytic activity">
    <reaction evidence="9">
        <text>L-seryl-[protein] + ATP = O-phospho-L-seryl-[protein] + ADP + H(+)</text>
        <dbReference type="Rhea" id="RHEA:17989"/>
        <dbReference type="Rhea" id="RHEA-COMP:9863"/>
        <dbReference type="Rhea" id="RHEA-COMP:11604"/>
        <dbReference type="ChEBI" id="CHEBI:15378"/>
        <dbReference type="ChEBI" id="CHEBI:29999"/>
        <dbReference type="ChEBI" id="CHEBI:30616"/>
        <dbReference type="ChEBI" id="CHEBI:83421"/>
        <dbReference type="ChEBI" id="CHEBI:456216"/>
        <dbReference type="EC" id="2.7.11.1"/>
    </reaction>
</comment>
<keyword evidence="3" id="KW-0597">Phosphoprotein</keyword>
<dbReference type="InterPro" id="IPR050236">
    <property type="entry name" value="Ser_Thr_kinase_AGC"/>
</dbReference>
<evidence type="ECO:0000256" key="2">
    <source>
        <dbReference type="ARBA" id="ARBA00022527"/>
    </source>
</evidence>
<comment type="similarity">
    <text evidence="11">Belongs to the protein kinase superfamily.</text>
</comment>
<dbReference type="GO" id="GO:0007010">
    <property type="term" value="P:cytoskeleton organization"/>
    <property type="evidence" value="ECO:0007669"/>
    <property type="project" value="UniProtKB-ARBA"/>
</dbReference>
<dbReference type="Gene3D" id="3.30.200.20">
    <property type="entry name" value="Phosphorylase Kinase, domain 1"/>
    <property type="match status" value="1"/>
</dbReference>
<evidence type="ECO:0000256" key="3">
    <source>
        <dbReference type="ARBA" id="ARBA00022553"/>
    </source>
</evidence>
<dbReference type="Pfam" id="PF00069">
    <property type="entry name" value="Pkinase"/>
    <property type="match status" value="1"/>
</dbReference>
<keyword evidence="7 10" id="KW-0067">ATP-binding</keyword>
<evidence type="ECO:0000256" key="8">
    <source>
        <dbReference type="ARBA" id="ARBA00047899"/>
    </source>
</evidence>
<dbReference type="GO" id="GO:0005524">
    <property type="term" value="F:ATP binding"/>
    <property type="evidence" value="ECO:0007669"/>
    <property type="project" value="UniProtKB-UniRule"/>
</dbReference>
<evidence type="ECO:0000256" key="1">
    <source>
        <dbReference type="ARBA" id="ARBA00012513"/>
    </source>
</evidence>
<evidence type="ECO:0000313" key="14">
    <source>
        <dbReference type="WBParaSite" id="ACRNAN_scaffold6769.g13759.t1"/>
    </source>
</evidence>
<dbReference type="SMART" id="SM00220">
    <property type="entry name" value="S_TKc"/>
    <property type="match status" value="1"/>
</dbReference>
<keyword evidence="4" id="KW-0808">Transferase</keyword>